<gene>
    <name evidence="2" type="ORF">GCM10009759_17340</name>
</gene>
<protein>
    <submittedName>
        <fullName evidence="2">Uncharacterized protein</fullName>
    </submittedName>
</protein>
<feature type="region of interest" description="Disordered" evidence="1">
    <location>
        <begin position="253"/>
        <end position="300"/>
    </location>
</feature>
<evidence type="ECO:0000313" key="3">
    <source>
        <dbReference type="Proteomes" id="UP001500897"/>
    </source>
</evidence>
<organism evidence="2 3">
    <name type="scientific">Kitasatospora saccharophila</name>
    <dbReference type="NCBI Taxonomy" id="407973"/>
    <lineage>
        <taxon>Bacteria</taxon>
        <taxon>Bacillati</taxon>
        <taxon>Actinomycetota</taxon>
        <taxon>Actinomycetes</taxon>
        <taxon>Kitasatosporales</taxon>
        <taxon>Streptomycetaceae</taxon>
        <taxon>Kitasatospora</taxon>
    </lineage>
</organism>
<feature type="compositionally biased region" description="Low complexity" evidence="1">
    <location>
        <begin position="253"/>
        <end position="284"/>
    </location>
</feature>
<evidence type="ECO:0000313" key="2">
    <source>
        <dbReference type="EMBL" id="GAA2092059.1"/>
    </source>
</evidence>
<sequence length="300" mass="32363">MDPWRIPVDRAKALRLISPLCDGTVAGVQQAARRGDMAVTAALTQTIRQDTWSGVRVSILSPSAGEIASNWFGFAEHGTFGERRDLRDARTGELDRLNQQDLLQPRRLRPDRLRDAVEDYTGAFALPCAPEFAATARLGAMEAMARRLEHVGSTHPQTLAGRAYEHAEVLREVAQEIHASLLPLTGEWKAADSTPFDLPAGLNALRRLRDALTSLADRADEAERHVNPWALRKHVRDLDAIDAEIRADLAGPRTAGGTRAAAATSSSSVAASTPAPAQAVAASPHPAPARENGHRLAGKR</sequence>
<dbReference type="EMBL" id="BAAANS010000009">
    <property type="protein sequence ID" value="GAA2092059.1"/>
    <property type="molecule type" value="Genomic_DNA"/>
</dbReference>
<evidence type="ECO:0000256" key="1">
    <source>
        <dbReference type="SAM" id="MobiDB-lite"/>
    </source>
</evidence>
<keyword evidence="3" id="KW-1185">Reference proteome</keyword>
<dbReference type="Proteomes" id="UP001500897">
    <property type="component" value="Unassembled WGS sequence"/>
</dbReference>
<name>A0ABN2WGY2_9ACTN</name>
<proteinExistence type="predicted"/>
<comment type="caution">
    <text evidence="2">The sequence shown here is derived from an EMBL/GenBank/DDBJ whole genome shotgun (WGS) entry which is preliminary data.</text>
</comment>
<accession>A0ABN2WGY2</accession>
<reference evidence="2 3" key="1">
    <citation type="journal article" date="2019" name="Int. J. Syst. Evol. Microbiol.">
        <title>The Global Catalogue of Microorganisms (GCM) 10K type strain sequencing project: providing services to taxonomists for standard genome sequencing and annotation.</title>
        <authorList>
            <consortium name="The Broad Institute Genomics Platform"/>
            <consortium name="The Broad Institute Genome Sequencing Center for Infectious Disease"/>
            <person name="Wu L."/>
            <person name="Ma J."/>
        </authorList>
    </citation>
    <scope>NUCLEOTIDE SEQUENCE [LARGE SCALE GENOMIC DNA]</scope>
    <source>
        <strain evidence="2 3">JCM 14559</strain>
    </source>
</reference>
<dbReference type="RefSeq" id="WP_344551343.1">
    <property type="nucleotide sequence ID" value="NZ_BAAANS010000009.1"/>
</dbReference>